<dbReference type="RefSeq" id="WP_153459748.1">
    <property type="nucleotide sequence ID" value="NZ_WBOF01000001.1"/>
</dbReference>
<dbReference type="EMBL" id="WBOF01000001">
    <property type="protein sequence ID" value="MQS11025.1"/>
    <property type="molecule type" value="Genomic_DNA"/>
</dbReference>
<comment type="caution">
    <text evidence="2">The sequence shown here is derived from an EMBL/GenBank/DDBJ whole genome shotgun (WGS) entry which is preliminary data.</text>
</comment>
<feature type="compositionally biased region" description="Pro residues" evidence="1">
    <location>
        <begin position="393"/>
        <end position="444"/>
    </location>
</feature>
<evidence type="ECO:0000313" key="3">
    <source>
        <dbReference type="Proteomes" id="UP000450000"/>
    </source>
</evidence>
<accession>A0A6N7KJV3</accession>
<reference evidence="2 3" key="1">
    <citation type="submission" date="2019-09" db="EMBL/GenBank/DDBJ databases">
        <title>Genome Sequences of Streptomyces kaniharaensis ATCC 21070.</title>
        <authorList>
            <person name="Zhu W."/>
            <person name="De Crecy-Lagard V."/>
            <person name="Richards N.G."/>
        </authorList>
    </citation>
    <scope>NUCLEOTIDE SEQUENCE [LARGE SCALE GENOMIC DNA]</scope>
    <source>
        <strain evidence="2 3">SF-557</strain>
    </source>
</reference>
<feature type="region of interest" description="Disordered" evidence="1">
    <location>
        <begin position="393"/>
        <end position="469"/>
    </location>
</feature>
<gene>
    <name evidence="2" type="ORF">F7Q99_01685</name>
</gene>
<evidence type="ECO:0000256" key="1">
    <source>
        <dbReference type="SAM" id="MobiDB-lite"/>
    </source>
</evidence>
<sequence length="519" mass="55919">MASITLDADRRIRADAGRARVAAVGALRGLGFQITSEMATVVEARRGSAVRSAMLMPDQVPLAVRLQFAAALQDAQDTVVSMHLTDRSVSVVALGVQAPYVSAFQSALSALDRALADLDPAAGAGGFPEPRWWVAAPQAEALARHHETGQRLVGGVTARVTDRLSGGPRNTGPSRWTGFDRLVFRSSAGVVDLDMVTARSLLAIPVMIGSRPVELPGQLAFEVQRLAATIEGRLNAGGWGAVEMPVPAEHREAFEFLYRQFEIRSRLPVRTLCVCRDCLQTKVVNLDLKRLRERNHRLKTILSVVRATDDKGEISPFQIFGTLFQQAKFDPDFVCTRCESTEADEQPVTFCPACGDMRKESVLTTCSECEYDFDGLVADLVVWKTAPPPAAPTVPPIPTTPPMPTAPPAPATPPMPTVPPAPATPPTPGTPPAPSTPESGPPPQGFDTPRSDTQGFDTPRFSSPHIGTPRPTCDICGHTYAVLWSVQIPDGPYRRPMTVCATSTRCSPRSLVRPVEVRT</sequence>
<organism evidence="2 3">
    <name type="scientific">Streptomyces kaniharaensis</name>
    <dbReference type="NCBI Taxonomy" id="212423"/>
    <lineage>
        <taxon>Bacteria</taxon>
        <taxon>Bacillati</taxon>
        <taxon>Actinomycetota</taxon>
        <taxon>Actinomycetes</taxon>
        <taxon>Kitasatosporales</taxon>
        <taxon>Streptomycetaceae</taxon>
        <taxon>Streptomyces</taxon>
    </lineage>
</organism>
<dbReference type="AlphaFoldDB" id="A0A6N7KJV3"/>
<dbReference type="OrthoDB" id="3346998at2"/>
<evidence type="ECO:0000313" key="2">
    <source>
        <dbReference type="EMBL" id="MQS11025.1"/>
    </source>
</evidence>
<protein>
    <submittedName>
        <fullName evidence="2">Uncharacterized protein</fullName>
    </submittedName>
</protein>
<dbReference type="Proteomes" id="UP000450000">
    <property type="component" value="Unassembled WGS sequence"/>
</dbReference>
<keyword evidence="3" id="KW-1185">Reference proteome</keyword>
<proteinExistence type="predicted"/>
<name>A0A6N7KJV3_9ACTN</name>